<dbReference type="EMBL" id="CP013442">
    <property type="protein sequence ID" value="AOK14713.1"/>
    <property type="molecule type" value="Genomic_DNA"/>
</dbReference>
<accession>A0A1B4PL92</accession>
<proteinExistence type="predicted"/>
<reference evidence="1 2" key="1">
    <citation type="submission" date="2015-12" db="EMBL/GenBank/DDBJ databases">
        <title>Diversity of Burkholderia near neighbor genomes.</title>
        <authorList>
            <person name="Sahl J."/>
            <person name="Wagner D."/>
            <person name="Keim P."/>
        </authorList>
    </citation>
    <scope>NUCLEOTIDE SEQUENCE [LARGE SCALE GENOMIC DNA]</scope>
    <source>
        <strain evidence="1 2">MSMB1184WGS</strain>
    </source>
</reference>
<gene>
    <name evidence="1" type="ORF">WT26_01270</name>
</gene>
<dbReference type="AlphaFoldDB" id="A0A1B4PL92"/>
<evidence type="ECO:0000313" key="1">
    <source>
        <dbReference type="EMBL" id="AOK14713.1"/>
    </source>
</evidence>
<name>A0A1B4PL92_BURCE</name>
<sequence>MEGSGCGGLVLVSSAQRLAGHCALDARAGAFLGAVDFAPPPTAPFLRRRRPSGGVRLVGVQIAFIQFSIVVTPRVIGEASCVAHDAAIADADAAPRRSAWNKRCRERISPE</sequence>
<protein>
    <submittedName>
        <fullName evidence="1">Uncharacterized protein</fullName>
    </submittedName>
</protein>
<dbReference type="Proteomes" id="UP000094776">
    <property type="component" value="Chromosome 3"/>
</dbReference>
<evidence type="ECO:0000313" key="2">
    <source>
        <dbReference type="Proteomes" id="UP000094776"/>
    </source>
</evidence>
<organism evidence="1 2">
    <name type="scientific">Burkholderia cepacia</name>
    <name type="common">Pseudomonas cepacia</name>
    <dbReference type="NCBI Taxonomy" id="292"/>
    <lineage>
        <taxon>Bacteria</taxon>
        <taxon>Pseudomonadati</taxon>
        <taxon>Pseudomonadota</taxon>
        <taxon>Betaproteobacteria</taxon>
        <taxon>Burkholderiales</taxon>
        <taxon>Burkholderiaceae</taxon>
        <taxon>Burkholderia</taxon>
        <taxon>Burkholderia cepacia complex</taxon>
    </lineage>
</organism>